<name>A0A0P1E529_9RHOB</name>
<reference evidence="2" key="1">
    <citation type="submission" date="2015-09" db="EMBL/GenBank/DDBJ databases">
        <authorList>
            <person name="Rodrigo-Torres L."/>
            <person name="Arahal D.R."/>
        </authorList>
    </citation>
    <scope>NUCLEOTIDE SEQUENCE [LARGE SCALE GENOMIC DNA]</scope>
    <source>
        <strain evidence="2">CECT 4293</strain>
    </source>
</reference>
<dbReference type="AlphaFoldDB" id="A0A0P1E529"/>
<protein>
    <recommendedName>
        <fullName evidence="3">DUF1127 domain-containing protein</fullName>
    </recommendedName>
</protein>
<dbReference type="Proteomes" id="UP000050786">
    <property type="component" value="Unassembled WGS sequence"/>
</dbReference>
<evidence type="ECO:0000313" key="1">
    <source>
        <dbReference type="EMBL" id="CUH43727.1"/>
    </source>
</evidence>
<organism evidence="1 2">
    <name type="scientific">Ruegeria atlantica</name>
    <dbReference type="NCBI Taxonomy" id="81569"/>
    <lineage>
        <taxon>Bacteria</taxon>
        <taxon>Pseudomonadati</taxon>
        <taxon>Pseudomonadota</taxon>
        <taxon>Alphaproteobacteria</taxon>
        <taxon>Rhodobacterales</taxon>
        <taxon>Roseobacteraceae</taxon>
        <taxon>Ruegeria</taxon>
    </lineage>
</organism>
<dbReference type="RefSeq" id="WP_108861885.1">
    <property type="nucleotide sequence ID" value="NZ_CANMAM010000019.1"/>
</dbReference>
<accession>A0A0P1E529</accession>
<gene>
    <name evidence="1" type="ORF">RUM4293_02622</name>
</gene>
<proteinExistence type="predicted"/>
<dbReference type="EMBL" id="CYPS01000042">
    <property type="protein sequence ID" value="CUH43727.1"/>
    <property type="molecule type" value="Genomic_DNA"/>
</dbReference>
<keyword evidence="2" id="KW-1185">Reference proteome</keyword>
<sequence>MEATQTITPNGNVFSTLFADYAEARTEHFRRRIFAKTVHDLEALNDCQLSDIGVPRAEIKQRAYQSVYHGAPYRQ</sequence>
<evidence type="ECO:0008006" key="3">
    <source>
        <dbReference type="Google" id="ProtNLM"/>
    </source>
</evidence>
<evidence type="ECO:0000313" key="2">
    <source>
        <dbReference type="Proteomes" id="UP000050786"/>
    </source>
</evidence>